<dbReference type="Pfam" id="PF10047">
    <property type="entry name" value="DUF2281"/>
    <property type="match status" value="1"/>
</dbReference>
<organism evidence="2 3">
    <name type="scientific">Methylomonas koyamae</name>
    <dbReference type="NCBI Taxonomy" id="702114"/>
    <lineage>
        <taxon>Bacteria</taxon>
        <taxon>Pseudomonadati</taxon>
        <taxon>Pseudomonadota</taxon>
        <taxon>Gammaproteobacteria</taxon>
        <taxon>Methylococcales</taxon>
        <taxon>Methylococcaceae</taxon>
        <taxon>Methylomonas</taxon>
    </lineage>
</organism>
<dbReference type="EMBL" id="LUUJ01000066">
    <property type="protein sequence ID" value="OAI17659.1"/>
    <property type="molecule type" value="Genomic_DNA"/>
</dbReference>
<dbReference type="RefSeq" id="WP_064040180.1">
    <property type="nucleotide sequence ID" value="NZ_LUUJ01000066.1"/>
</dbReference>
<dbReference type="InterPro" id="IPR018739">
    <property type="entry name" value="DUF2281"/>
</dbReference>
<dbReference type="Proteomes" id="UP000077857">
    <property type="component" value="Unassembled WGS sequence"/>
</dbReference>
<evidence type="ECO:0000313" key="3">
    <source>
        <dbReference type="Proteomes" id="UP000077857"/>
    </source>
</evidence>
<dbReference type="AlphaFoldDB" id="A0A177NKE3"/>
<proteinExistence type="predicted"/>
<accession>A0A177NKE3</accession>
<feature type="domain" description="DUF2281" evidence="1">
    <location>
        <begin position="6"/>
        <end position="33"/>
    </location>
</feature>
<gene>
    <name evidence="2" type="ORF">A1507_10450</name>
</gene>
<name>A0A177NKE3_9GAMM</name>
<protein>
    <recommendedName>
        <fullName evidence="1">DUF2281 domain-containing protein</fullName>
    </recommendedName>
</protein>
<evidence type="ECO:0000313" key="2">
    <source>
        <dbReference type="EMBL" id="OAI17659.1"/>
    </source>
</evidence>
<sequence length="76" mass="8495">MTIAEAIYQHVKALPPSKALEVLHFVEFLESKPDSIPEPAANDALADFLRSLPVGQRSDTGINAEFQTMRDEWDQP</sequence>
<evidence type="ECO:0000259" key="1">
    <source>
        <dbReference type="Pfam" id="PF10047"/>
    </source>
</evidence>
<comment type="caution">
    <text evidence="2">The sequence shown here is derived from an EMBL/GenBank/DDBJ whole genome shotgun (WGS) entry which is preliminary data.</text>
</comment>
<dbReference type="OrthoDB" id="5572891at2"/>
<reference evidence="2 3" key="1">
    <citation type="submission" date="2016-03" db="EMBL/GenBank/DDBJ databases">
        <authorList>
            <person name="Ploux O."/>
        </authorList>
    </citation>
    <scope>NUCLEOTIDE SEQUENCE [LARGE SCALE GENOMIC DNA]</scope>
    <source>
        <strain evidence="2 3">R-45378</strain>
    </source>
</reference>